<evidence type="ECO:0000313" key="2">
    <source>
        <dbReference type="EMBL" id="GIX88191.1"/>
    </source>
</evidence>
<proteinExistence type="predicted"/>
<reference evidence="2 3" key="1">
    <citation type="submission" date="2021-06" db="EMBL/GenBank/DDBJ databases">
        <title>Caerostris extrusa draft genome.</title>
        <authorList>
            <person name="Kono N."/>
            <person name="Arakawa K."/>
        </authorList>
    </citation>
    <scope>NUCLEOTIDE SEQUENCE [LARGE SCALE GENOMIC DNA]</scope>
</reference>
<organism evidence="2 3">
    <name type="scientific">Caerostris extrusa</name>
    <name type="common">Bark spider</name>
    <name type="synonym">Caerostris bankana</name>
    <dbReference type="NCBI Taxonomy" id="172846"/>
    <lineage>
        <taxon>Eukaryota</taxon>
        <taxon>Metazoa</taxon>
        <taxon>Ecdysozoa</taxon>
        <taxon>Arthropoda</taxon>
        <taxon>Chelicerata</taxon>
        <taxon>Arachnida</taxon>
        <taxon>Araneae</taxon>
        <taxon>Araneomorphae</taxon>
        <taxon>Entelegynae</taxon>
        <taxon>Araneoidea</taxon>
        <taxon>Araneidae</taxon>
        <taxon>Caerostris</taxon>
    </lineage>
</organism>
<keyword evidence="1" id="KW-0472">Membrane</keyword>
<dbReference type="Proteomes" id="UP001054945">
    <property type="component" value="Unassembled WGS sequence"/>
</dbReference>
<keyword evidence="1" id="KW-0812">Transmembrane</keyword>
<dbReference type="AlphaFoldDB" id="A0AAV4NW36"/>
<comment type="caution">
    <text evidence="2">The sequence shown here is derived from an EMBL/GenBank/DDBJ whole genome shotgun (WGS) entry which is preliminary data.</text>
</comment>
<evidence type="ECO:0000256" key="1">
    <source>
        <dbReference type="SAM" id="Phobius"/>
    </source>
</evidence>
<accession>A0AAV4NW36</accession>
<sequence length="100" mass="11212">MLAARHVHGNMHVNVSFRFLSFLTPEKQHLRFFTSRTSVDNKKEKAVQYGYFIIIILFSVFGLTGSPERVIESQISGFLLSLRASLSDSAVVVRGINKGP</sequence>
<name>A0AAV4NW36_CAEEX</name>
<keyword evidence="3" id="KW-1185">Reference proteome</keyword>
<dbReference type="EMBL" id="BPLR01021303">
    <property type="protein sequence ID" value="GIX88191.1"/>
    <property type="molecule type" value="Genomic_DNA"/>
</dbReference>
<gene>
    <name evidence="2" type="ORF">CEXT_757281</name>
</gene>
<keyword evidence="1" id="KW-1133">Transmembrane helix</keyword>
<protein>
    <submittedName>
        <fullName evidence="2">Uncharacterized protein</fullName>
    </submittedName>
</protein>
<evidence type="ECO:0000313" key="3">
    <source>
        <dbReference type="Proteomes" id="UP001054945"/>
    </source>
</evidence>
<feature type="transmembrane region" description="Helical" evidence="1">
    <location>
        <begin position="46"/>
        <end position="64"/>
    </location>
</feature>